<organism evidence="2 3">
    <name type="scientific">Clostridium hominis</name>
    <dbReference type="NCBI Taxonomy" id="2763036"/>
    <lineage>
        <taxon>Bacteria</taxon>
        <taxon>Bacillati</taxon>
        <taxon>Bacillota</taxon>
        <taxon>Clostridia</taxon>
        <taxon>Eubacteriales</taxon>
        <taxon>Clostridiaceae</taxon>
        <taxon>Clostridium</taxon>
    </lineage>
</organism>
<evidence type="ECO:0000313" key="3">
    <source>
        <dbReference type="Proteomes" id="UP000596929"/>
    </source>
</evidence>
<name>A0ABR7DGJ7_9CLOT</name>
<evidence type="ECO:0000259" key="1">
    <source>
        <dbReference type="SMART" id="SM00287"/>
    </source>
</evidence>
<dbReference type="Proteomes" id="UP000596929">
    <property type="component" value="Unassembled WGS sequence"/>
</dbReference>
<gene>
    <name evidence="2" type="ORF">H8S20_16710</name>
</gene>
<sequence length="135" mass="15093">MVAQYTAGESVIYDSYIINDGYVWLSYISFSGTRQYLAWRVHGGEKFGTIPSDTSGDFTLTSETGTFYPNTTINVRDYPSTQGSILAQYTTGESVVYDSYVSNDGYVWLSYLASSGARRYLAWRVQDGEKFGTIV</sequence>
<reference evidence="2 3" key="1">
    <citation type="submission" date="2020-08" db="EMBL/GenBank/DDBJ databases">
        <title>Genome public.</title>
        <authorList>
            <person name="Liu C."/>
            <person name="Sun Q."/>
        </authorList>
    </citation>
    <scope>NUCLEOTIDE SEQUENCE [LARGE SCALE GENOMIC DNA]</scope>
    <source>
        <strain evidence="2 3">NSJ-6</strain>
    </source>
</reference>
<evidence type="ECO:0000313" key="2">
    <source>
        <dbReference type="EMBL" id="MBC5630501.1"/>
    </source>
</evidence>
<protein>
    <submittedName>
        <fullName evidence="2">SH3 domain-containing protein</fullName>
    </submittedName>
</protein>
<dbReference type="SMART" id="SM00287">
    <property type="entry name" value="SH3b"/>
    <property type="match status" value="1"/>
</dbReference>
<proteinExistence type="predicted"/>
<keyword evidence="3" id="KW-1185">Reference proteome</keyword>
<dbReference type="EMBL" id="JACOOO010000040">
    <property type="protein sequence ID" value="MBC5630501.1"/>
    <property type="molecule type" value="Genomic_DNA"/>
</dbReference>
<dbReference type="InterPro" id="IPR003646">
    <property type="entry name" value="SH3-like_bac-type"/>
</dbReference>
<feature type="domain" description="SH3b" evidence="1">
    <location>
        <begin position="62"/>
        <end position="129"/>
    </location>
</feature>
<accession>A0ABR7DGJ7</accession>
<dbReference type="Gene3D" id="2.30.30.40">
    <property type="entry name" value="SH3 Domains"/>
    <property type="match status" value="2"/>
</dbReference>
<dbReference type="Pfam" id="PF08460">
    <property type="entry name" value="SH3_5"/>
    <property type="match status" value="2"/>
</dbReference>
<comment type="caution">
    <text evidence="2">The sequence shown here is derived from an EMBL/GenBank/DDBJ whole genome shotgun (WGS) entry which is preliminary data.</text>
</comment>